<dbReference type="Pfam" id="PF07396">
    <property type="entry name" value="Porin_O_P"/>
    <property type="match status" value="1"/>
</dbReference>
<dbReference type="Proteomes" id="UP000287798">
    <property type="component" value="Unassembled WGS sequence"/>
</dbReference>
<dbReference type="EMBL" id="QZMU01000001">
    <property type="protein sequence ID" value="RRQ22136.1"/>
    <property type="molecule type" value="Genomic_DNA"/>
</dbReference>
<sequence length="391" mass="44234">MKTINFKFRRIRQGALPLAVMMAAASGAQAGPTITYGEQGFVTLNYSVQMWGQYQDYTSNTDSGETTDLFLRRNRITLSGQYNDYVGFYAQLEAGNDSKEGVNDKNVFYRDAYLTFDWSDSLRFIAGRFKNTFTRENLEACLEPLTLDRAERLAYTPFGGTRDTGVAMWGNLADAQFQYRVMVSDGREGDEVVEDSPRLTARAHWTFWDPEYDYGYRGTYLGTRKVLTIGAAYDMQNDVAYADYPSRTGASDYEAWTVDAFMEYPTTQGTVTASAAYMDFSTDDAINGNPDPALPPTSELDGYYAKAGYLLPNKVGVGRLQFFARYEDLDYGVDTGYYSNTWKSVGANYYINGQQLKVTFEYANVDYDREHPTLQSLRDHDQVTLGLQLIF</sequence>
<feature type="chain" id="PRO_5019449458" evidence="1">
    <location>
        <begin position="31"/>
        <end position="391"/>
    </location>
</feature>
<evidence type="ECO:0000313" key="3">
    <source>
        <dbReference type="Proteomes" id="UP000287798"/>
    </source>
</evidence>
<evidence type="ECO:0000256" key="1">
    <source>
        <dbReference type="SAM" id="SignalP"/>
    </source>
</evidence>
<evidence type="ECO:0000313" key="2">
    <source>
        <dbReference type="EMBL" id="RRQ22136.1"/>
    </source>
</evidence>
<dbReference type="NCBIfam" id="NF040900">
    <property type="entry name" value="porin_ExtI"/>
    <property type="match status" value="1"/>
</dbReference>
<keyword evidence="1" id="KW-0732">Signal</keyword>
<gene>
    <name evidence="2" type="ORF">D6C00_09350</name>
</gene>
<dbReference type="Gene3D" id="2.40.160.10">
    <property type="entry name" value="Porin"/>
    <property type="match status" value="1"/>
</dbReference>
<proteinExistence type="predicted"/>
<name>A0A426QK97_9GAMM</name>
<organism evidence="2 3">
    <name type="scientific">Thiohalobacter thiocyanaticus</name>
    <dbReference type="NCBI Taxonomy" id="585455"/>
    <lineage>
        <taxon>Bacteria</taxon>
        <taxon>Pseudomonadati</taxon>
        <taxon>Pseudomonadota</taxon>
        <taxon>Gammaproteobacteria</taxon>
        <taxon>Thiohalobacterales</taxon>
        <taxon>Thiohalobacteraceae</taxon>
        <taxon>Thiohalobacter</taxon>
    </lineage>
</organism>
<dbReference type="SUPFAM" id="SSF56935">
    <property type="entry name" value="Porins"/>
    <property type="match status" value="1"/>
</dbReference>
<reference evidence="2 3" key="1">
    <citation type="journal article" date="2010" name="Int. J. Syst. Evol. Microbiol.">
        <title>Thiohalobacter thiocyanaticus gen. nov., sp. nov., a moderately halophilic, sulfur-oxidizing gammaproteobacterium from hypersaline lakes, that utilizes thiocyanate.</title>
        <authorList>
            <person name="Sorokin D.Y."/>
            <person name="Kovaleva O.L."/>
            <person name="Tourova T.P."/>
            <person name="Muyzer G."/>
        </authorList>
    </citation>
    <scope>NUCLEOTIDE SEQUENCE [LARGE SCALE GENOMIC DNA]</scope>
    <source>
        <strain evidence="2 3">Hrh1</strain>
    </source>
</reference>
<dbReference type="OrthoDB" id="9771991at2"/>
<dbReference type="InterPro" id="IPR010870">
    <property type="entry name" value="Porin_O/P"/>
</dbReference>
<accession>A0A426QK97</accession>
<dbReference type="AlphaFoldDB" id="A0A426QK97"/>
<protein>
    <submittedName>
        <fullName evidence="2">Porin</fullName>
    </submittedName>
</protein>
<comment type="caution">
    <text evidence="2">The sequence shown here is derived from an EMBL/GenBank/DDBJ whole genome shotgun (WGS) entry which is preliminary data.</text>
</comment>
<keyword evidence="3" id="KW-1185">Reference proteome</keyword>
<dbReference type="InterPro" id="IPR023614">
    <property type="entry name" value="Porin_dom_sf"/>
</dbReference>
<feature type="signal peptide" evidence="1">
    <location>
        <begin position="1"/>
        <end position="30"/>
    </location>
</feature>
<dbReference type="RefSeq" id="WP_125181476.1">
    <property type="nucleotide sequence ID" value="NZ_QZMU01000001.1"/>
</dbReference>